<dbReference type="AGR" id="MGI:1914514"/>
<dbReference type="HOGENOM" id="CLU_2526870_0_0_1"/>
<dbReference type="Ensembl" id="ENSMUST00000168083.2">
    <property type="protein sequence ID" value="ENSMUSP00000132740.2"/>
    <property type="gene ID" value="ENSMUSG00000025204.11"/>
</dbReference>
<evidence type="ECO:0000313" key="3">
    <source>
        <dbReference type="MGI" id="MGI:1914514"/>
    </source>
</evidence>
<organism evidence="2 4">
    <name type="scientific">Mus musculus</name>
    <name type="common">Mouse</name>
    <dbReference type="NCBI Taxonomy" id="10090"/>
    <lineage>
        <taxon>Eukaryota</taxon>
        <taxon>Metazoa</taxon>
        <taxon>Chordata</taxon>
        <taxon>Craniata</taxon>
        <taxon>Vertebrata</taxon>
        <taxon>Euteleostomi</taxon>
        <taxon>Mammalia</taxon>
        <taxon>Eutheria</taxon>
        <taxon>Euarchontoglires</taxon>
        <taxon>Glires</taxon>
        <taxon>Rodentia</taxon>
        <taxon>Myomorpha</taxon>
        <taxon>Muroidea</taxon>
        <taxon>Muridae</taxon>
        <taxon>Murinae</taxon>
        <taxon>Mus</taxon>
        <taxon>Mus</taxon>
    </lineage>
</organism>
<reference evidence="2 4" key="1">
    <citation type="journal article" date="2009" name="PLoS Biol.">
        <title>Lineage-specific biology revealed by a finished genome assembly of the mouse.</title>
        <authorList>
            <consortium name="Mouse Genome Sequencing Consortium"/>
            <person name="Church D.M."/>
            <person name="Goodstadt L."/>
            <person name="Hillier L.W."/>
            <person name="Zody M.C."/>
            <person name="Goldstein S."/>
            <person name="She X."/>
            <person name="Bult C.J."/>
            <person name="Agarwala R."/>
            <person name="Cherry J.L."/>
            <person name="DiCuccio M."/>
            <person name="Hlavina W."/>
            <person name="Kapustin Y."/>
            <person name="Meric P."/>
            <person name="Maglott D."/>
            <person name="Birtle Z."/>
            <person name="Marques A.C."/>
            <person name="Graves T."/>
            <person name="Zhou S."/>
            <person name="Teague B."/>
            <person name="Potamousis K."/>
            <person name="Churas C."/>
            <person name="Place M."/>
            <person name="Herschleb J."/>
            <person name="Runnheim R."/>
            <person name="Forrest D."/>
            <person name="Amos-Landgraf J."/>
            <person name="Schwartz D.C."/>
            <person name="Cheng Z."/>
            <person name="Lindblad-Toh K."/>
            <person name="Eichler E.E."/>
            <person name="Ponting C.P."/>
        </authorList>
    </citation>
    <scope>NUCLEOTIDE SEQUENCE [LARGE SCALE GENOMIC DNA]</scope>
    <source>
        <strain evidence="2 4">C57BL/6J</strain>
    </source>
</reference>
<evidence type="ECO:0000313" key="4">
    <source>
        <dbReference type="Proteomes" id="UP000000589"/>
    </source>
</evidence>
<feature type="region of interest" description="Disordered" evidence="1">
    <location>
        <begin position="61"/>
        <end position="84"/>
    </location>
</feature>
<dbReference type="ExpressionAtlas" id="E9PY23">
    <property type="expression patterns" value="baseline and differential"/>
</dbReference>
<dbReference type="AlphaFoldDB" id="E9PY23"/>
<name>E9PY23_MOUSE</name>
<sequence>MAAARAAALGVRWLQRTTRGVVPLEARRGPQRNAPRPPRSITCEWKTTSHTPMMAWGMATTRCSPTDHSMRGIRGISGTTQNSG</sequence>
<dbReference type="VEuPathDB" id="HostDB:ENSMUSG00000025204"/>
<gene>
    <name evidence="2 3" type="primary">Ndufb8</name>
</gene>
<dbReference type="Proteomes" id="UP000000589">
    <property type="component" value="Chromosome 19"/>
</dbReference>
<dbReference type="MGI" id="MGI:1914514">
    <property type="gene designation" value="Ndufb8"/>
</dbReference>
<evidence type="ECO:0000313" key="2">
    <source>
        <dbReference type="Ensembl" id="ENSMUSP00000132740.2"/>
    </source>
</evidence>
<reference evidence="2 4" key="2">
    <citation type="journal article" date="2011" name="PLoS Biol.">
        <title>Modernizing reference genome assemblies.</title>
        <authorList>
            <person name="Church D.M."/>
            <person name="Schneider V.A."/>
            <person name="Graves T."/>
            <person name="Auger K."/>
            <person name="Cunningham F."/>
            <person name="Bouk N."/>
            <person name="Chen H.C."/>
            <person name="Agarwala R."/>
            <person name="McLaren W.M."/>
            <person name="Ritchie G.R."/>
            <person name="Albracht D."/>
            <person name="Kremitzki M."/>
            <person name="Rock S."/>
            <person name="Kotkiewicz H."/>
            <person name="Kremitzki C."/>
            <person name="Wollam A."/>
            <person name="Trani L."/>
            <person name="Fulton L."/>
            <person name="Fulton R."/>
            <person name="Matthews L."/>
            <person name="Whitehead S."/>
            <person name="Chow W."/>
            <person name="Torrance J."/>
            <person name="Dunn M."/>
            <person name="Harden G."/>
            <person name="Threadgold G."/>
            <person name="Wood J."/>
            <person name="Collins J."/>
            <person name="Heath P."/>
            <person name="Griffiths G."/>
            <person name="Pelan S."/>
            <person name="Grafham D."/>
            <person name="Eichler E.E."/>
            <person name="Weinstock G."/>
            <person name="Mardis E.R."/>
            <person name="Wilson R.K."/>
            <person name="Howe K."/>
            <person name="Flicek P."/>
            <person name="Hubbard T."/>
        </authorList>
    </citation>
    <scope>NUCLEOTIDE SEQUENCE [LARGE SCALE GENOMIC DNA]</scope>
    <source>
        <strain evidence="2 4">C57BL/6J</strain>
    </source>
</reference>
<evidence type="ECO:0000256" key="1">
    <source>
        <dbReference type="SAM" id="MobiDB-lite"/>
    </source>
</evidence>
<protein>
    <submittedName>
        <fullName evidence="2">NADH:ubiquinone oxidoreductase subunit B8</fullName>
    </submittedName>
</protein>
<feature type="region of interest" description="Disordered" evidence="1">
    <location>
        <begin position="23"/>
        <end position="44"/>
    </location>
</feature>
<reference evidence="2" key="4">
    <citation type="submission" date="2025-09" db="UniProtKB">
        <authorList>
            <consortium name="Ensembl"/>
        </authorList>
    </citation>
    <scope>IDENTIFICATION</scope>
    <source>
        <strain evidence="2">C57BL/6J</strain>
    </source>
</reference>
<proteinExistence type="predicted"/>
<keyword evidence="4" id="KW-1185">Reference proteome</keyword>
<dbReference type="GeneTree" id="ENSGT00390000000628"/>
<accession>E9PY23</accession>
<dbReference type="Bgee" id="ENSMUSG00000025204">
    <property type="expression patterns" value="Expressed in right kidney and 270 other cell types or tissues"/>
</dbReference>
<reference evidence="2" key="3">
    <citation type="submission" date="2025-08" db="UniProtKB">
        <authorList>
            <consortium name="Ensembl"/>
        </authorList>
    </citation>
    <scope>IDENTIFICATION</scope>
    <source>
        <strain evidence="2">C57BL/6J</strain>
    </source>
</reference>